<dbReference type="PRINTS" id="PR00465">
    <property type="entry name" value="EP450IV"/>
</dbReference>
<dbReference type="PROSITE" id="PS00086">
    <property type="entry name" value="CYTOCHROME_P450"/>
    <property type="match status" value="1"/>
</dbReference>
<evidence type="ECO:0000256" key="4">
    <source>
        <dbReference type="ARBA" id="ARBA00022692"/>
    </source>
</evidence>
<accession>A0AAW2DCX4</accession>
<gene>
    <name evidence="13" type="ORF">SO802_008980</name>
</gene>
<dbReference type="GO" id="GO:0004497">
    <property type="term" value="F:monooxygenase activity"/>
    <property type="evidence" value="ECO:0007669"/>
    <property type="project" value="UniProtKB-KW"/>
</dbReference>
<evidence type="ECO:0000256" key="2">
    <source>
        <dbReference type="ARBA" id="ARBA00010617"/>
    </source>
</evidence>
<evidence type="ECO:0000256" key="8">
    <source>
        <dbReference type="ARBA" id="ARBA00023004"/>
    </source>
</evidence>
<evidence type="ECO:0000256" key="5">
    <source>
        <dbReference type="ARBA" id="ARBA00022723"/>
    </source>
</evidence>
<keyword evidence="14" id="KW-1185">Reference proteome</keyword>
<evidence type="ECO:0000256" key="10">
    <source>
        <dbReference type="ARBA" id="ARBA00023136"/>
    </source>
</evidence>
<keyword evidence="9" id="KW-0503">Monooxygenase</keyword>
<proteinExistence type="inferred from homology"/>
<feature type="transmembrane region" description="Helical" evidence="12">
    <location>
        <begin position="6"/>
        <end position="31"/>
    </location>
</feature>
<dbReference type="EMBL" id="JAZDWU010000003">
    <property type="protein sequence ID" value="KAL0007478.1"/>
    <property type="molecule type" value="Genomic_DNA"/>
</dbReference>
<evidence type="ECO:0000256" key="6">
    <source>
        <dbReference type="ARBA" id="ARBA00022989"/>
    </source>
</evidence>
<evidence type="ECO:0000256" key="3">
    <source>
        <dbReference type="ARBA" id="ARBA00022617"/>
    </source>
</evidence>
<keyword evidence="4 12" id="KW-0812">Transmembrane</keyword>
<dbReference type="PRINTS" id="PR00385">
    <property type="entry name" value="P450"/>
</dbReference>
<comment type="caution">
    <text evidence="13">The sequence shown here is derived from an EMBL/GenBank/DDBJ whole genome shotgun (WGS) entry which is preliminary data.</text>
</comment>
<evidence type="ECO:0008006" key="15">
    <source>
        <dbReference type="Google" id="ProtNLM"/>
    </source>
</evidence>
<dbReference type="Pfam" id="PF00067">
    <property type="entry name" value="p450"/>
    <property type="match status" value="2"/>
</dbReference>
<evidence type="ECO:0000256" key="11">
    <source>
        <dbReference type="PIRSR" id="PIRSR602403-1"/>
    </source>
</evidence>
<reference evidence="13 14" key="1">
    <citation type="submission" date="2024-01" db="EMBL/GenBank/DDBJ databases">
        <title>A telomere-to-telomere, gap-free genome of sweet tea (Lithocarpus litseifolius).</title>
        <authorList>
            <person name="Zhou J."/>
        </authorList>
    </citation>
    <scope>NUCLEOTIDE SEQUENCE [LARGE SCALE GENOMIC DNA]</scope>
    <source>
        <strain evidence="13">Zhou-2022a</strain>
        <tissue evidence="13">Leaf</tissue>
    </source>
</reference>
<dbReference type="AlphaFoldDB" id="A0AAW2DCX4"/>
<keyword evidence="10 12" id="KW-0472">Membrane</keyword>
<keyword evidence="5 11" id="KW-0479">Metal-binding</keyword>
<dbReference type="PANTHER" id="PTHR24282:SF26">
    <property type="entry name" value="CYTOCHROME P450"/>
    <property type="match status" value="1"/>
</dbReference>
<dbReference type="GO" id="GO:0016020">
    <property type="term" value="C:membrane"/>
    <property type="evidence" value="ECO:0007669"/>
    <property type="project" value="UniProtKB-SubCell"/>
</dbReference>
<evidence type="ECO:0000256" key="1">
    <source>
        <dbReference type="ARBA" id="ARBA00004167"/>
    </source>
</evidence>
<dbReference type="Gene3D" id="1.10.630.10">
    <property type="entry name" value="Cytochrome P450"/>
    <property type="match status" value="2"/>
</dbReference>
<organism evidence="13 14">
    <name type="scientific">Lithocarpus litseifolius</name>
    <dbReference type="NCBI Taxonomy" id="425828"/>
    <lineage>
        <taxon>Eukaryota</taxon>
        <taxon>Viridiplantae</taxon>
        <taxon>Streptophyta</taxon>
        <taxon>Embryophyta</taxon>
        <taxon>Tracheophyta</taxon>
        <taxon>Spermatophyta</taxon>
        <taxon>Magnoliopsida</taxon>
        <taxon>eudicotyledons</taxon>
        <taxon>Gunneridae</taxon>
        <taxon>Pentapetalae</taxon>
        <taxon>rosids</taxon>
        <taxon>fabids</taxon>
        <taxon>Fagales</taxon>
        <taxon>Fagaceae</taxon>
        <taxon>Lithocarpus</taxon>
    </lineage>
</organism>
<dbReference type="InterPro" id="IPR050665">
    <property type="entry name" value="Cytochrome_P450_Monooxygen"/>
</dbReference>
<keyword evidence="6 12" id="KW-1133">Transmembrane helix</keyword>
<evidence type="ECO:0000313" key="14">
    <source>
        <dbReference type="Proteomes" id="UP001459277"/>
    </source>
</evidence>
<dbReference type="PANTHER" id="PTHR24282">
    <property type="entry name" value="CYTOCHROME P450 FAMILY MEMBER"/>
    <property type="match status" value="1"/>
</dbReference>
<dbReference type="GO" id="GO:0005506">
    <property type="term" value="F:iron ion binding"/>
    <property type="evidence" value="ECO:0007669"/>
    <property type="project" value="InterPro"/>
</dbReference>
<keyword evidence="3 11" id="KW-0349">Heme</keyword>
<dbReference type="InterPro" id="IPR002403">
    <property type="entry name" value="Cyt_P450_E_grp-IV"/>
</dbReference>
<sequence>MEANPVIMAKITVSIVIGGFIVLLMQLYNLLVLKPKLLRAKLQRQGIRGPSPSFFFGNIPEMKRIQLQVHATPKTTATKEYDHPDAIAHDWPSTIFPHLEQWRNEYGPIFLYSSGNIQLLCITDPEIVKEISLCTSLTLGKPSYLSKDRGPLLGQGILSSNGSIWAHQRKIIAPELYIDKVKGMVNLMVDSTTSMLRNWESKIENEGGIADIKINEDLRSLSADIISRACFGSNYSQGEEIFLKLNTLQGIMSKGNVGVPGFRFLPSKNNRAMWKLEEEINSMILKVVKQRTEASYEKDLLQMVLEGAKKQNLKGGIRGPSPSFFFGNIPEMKRIQLQVHSTPKTSAIKECDHPDAIAHDWPSTLFPHLEQWRNKYEMVKEISLCTSLTLGKPSYLSKDRGPLLGQGILSSNGAIWAHQRKSIAPELYIDKVKGMVNLMVDSTFSMLRSWESRIENEGGIADIEIIEDFRSLSADIISRACFGSNYSQGEEIFLKLKALQGIITKGNIGGVPDFRFLPRKNNRAMWKLEEEINSMILKVVKQRTEASYEEDLLQMILEGAKSNIGYYGPSTDSSRDKFIVDNCKSIYFAGYETTAITASWSLMLLAAHPEWQARARAEVLEIVGDSLPDANMLRNMKTLTMVIQETLRLYPPAAFVVREALEDITFKDIMISKGITMQIPIPILQQHYDLWGPDAHKFNPERFAHGIVGACKTPQAYMPFGVGSRVCAGQHFAMIELKVILSLILSKFCFSLSPAYQHSPAFRLVIVPEHGVTLRVRTA</sequence>
<comment type="similarity">
    <text evidence="2">Belongs to the cytochrome P450 family.</text>
</comment>
<dbReference type="SUPFAM" id="SSF48264">
    <property type="entry name" value="Cytochrome P450"/>
    <property type="match status" value="2"/>
</dbReference>
<dbReference type="GO" id="GO:0016705">
    <property type="term" value="F:oxidoreductase activity, acting on paired donors, with incorporation or reduction of molecular oxygen"/>
    <property type="evidence" value="ECO:0007669"/>
    <property type="project" value="InterPro"/>
</dbReference>
<evidence type="ECO:0000313" key="13">
    <source>
        <dbReference type="EMBL" id="KAL0007478.1"/>
    </source>
</evidence>
<dbReference type="Proteomes" id="UP001459277">
    <property type="component" value="Unassembled WGS sequence"/>
</dbReference>
<keyword evidence="8 11" id="KW-0408">Iron</keyword>
<feature type="binding site" description="axial binding residue" evidence="11">
    <location>
        <position position="727"/>
    </location>
    <ligand>
        <name>heme</name>
        <dbReference type="ChEBI" id="CHEBI:30413"/>
    </ligand>
    <ligandPart>
        <name>Fe</name>
        <dbReference type="ChEBI" id="CHEBI:18248"/>
    </ligandPart>
</feature>
<dbReference type="InterPro" id="IPR036396">
    <property type="entry name" value="Cyt_P450_sf"/>
</dbReference>
<protein>
    <recommendedName>
        <fullName evidence="15">Cytochrome P450</fullName>
    </recommendedName>
</protein>
<evidence type="ECO:0000256" key="7">
    <source>
        <dbReference type="ARBA" id="ARBA00023002"/>
    </source>
</evidence>
<comment type="cofactor">
    <cofactor evidence="11">
        <name>heme</name>
        <dbReference type="ChEBI" id="CHEBI:30413"/>
    </cofactor>
</comment>
<comment type="subcellular location">
    <subcellularLocation>
        <location evidence="1">Membrane</location>
        <topology evidence="1">Single-pass membrane protein</topology>
    </subcellularLocation>
</comment>
<dbReference type="InterPro" id="IPR001128">
    <property type="entry name" value="Cyt_P450"/>
</dbReference>
<evidence type="ECO:0000256" key="9">
    <source>
        <dbReference type="ARBA" id="ARBA00023033"/>
    </source>
</evidence>
<dbReference type="InterPro" id="IPR017972">
    <property type="entry name" value="Cyt_P450_CS"/>
</dbReference>
<evidence type="ECO:0000256" key="12">
    <source>
        <dbReference type="SAM" id="Phobius"/>
    </source>
</evidence>
<dbReference type="GO" id="GO:0020037">
    <property type="term" value="F:heme binding"/>
    <property type="evidence" value="ECO:0007669"/>
    <property type="project" value="InterPro"/>
</dbReference>
<keyword evidence="7" id="KW-0560">Oxidoreductase</keyword>
<name>A0AAW2DCX4_9ROSI</name>